<feature type="transmembrane region" description="Helical" evidence="2">
    <location>
        <begin position="12"/>
        <end position="29"/>
    </location>
</feature>
<dbReference type="InterPro" id="IPR002656">
    <property type="entry name" value="Acyl_transf_3_dom"/>
</dbReference>
<dbReference type="GO" id="GO:0016746">
    <property type="term" value="F:acyltransferase activity"/>
    <property type="evidence" value="ECO:0007669"/>
    <property type="project" value="UniProtKB-KW"/>
</dbReference>
<name>A0ABT9I334_9GAMM</name>
<proteinExistence type="predicted"/>
<evidence type="ECO:0000256" key="1">
    <source>
        <dbReference type="SAM" id="MobiDB-lite"/>
    </source>
</evidence>
<evidence type="ECO:0000313" key="4">
    <source>
        <dbReference type="EMBL" id="MDP5137801.1"/>
    </source>
</evidence>
<dbReference type="Proteomes" id="UP001231109">
    <property type="component" value="Unassembled WGS sequence"/>
</dbReference>
<accession>A0ABT9I334</accession>
<feature type="transmembrane region" description="Helical" evidence="2">
    <location>
        <begin position="87"/>
        <end position="108"/>
    </location>
</feature>
<feature type="transmembrane region" description="Helical" evidence="2">
    <location>
        <begin position="266"/>
        <end position="284"/>
    </location>
</feature>
<keyword evidence="2" id="KW-1133">Transmembrane helix</keyword>
<feature type="transmembrane region" description="Helical" evidence="2">
    <location>
        <begin position="180"/>
        <end position="198"/>
    </location>
</feature>
<feature type="transmembrane region" description="Helical" evidence="2">
    <location>
        <begin position="293"/>
        <end position="313"/>
    </location>
</feature>
<comment type="caution">
    <text evidence="4">The sequence shown here is derived from an EMBL/GenBank/DDBJ whole genome shotgun (WGS) entry which is preliminary data.</text>
</comment>
<dbReference type="InterPro" id="IPR050879">
    <property type="entry name" value="Acyltransferase_3"/>
</dbReference>
<organism evidence="4 5">
    <name type="scientific">Rheinheimera baltica</name>
    <dbReference type="NCBI Taxonomy" id="67576"/>
    <lineage>
        <taxon>Bacteria</taxon>
        <taxon>Pseudomonadati</taxon>
        <taxon>Pseudomonadota</taxon>
        <taxon>Gammaproteobacteria</taxon>
        <taxon>Chromatiales</taxon>
        <taxon>Chromatiaceae</taxon>
        <taxon>Rheinheimera</taxon>
    </lineage>
</organism>
<keyword evidence="5" id="KW-1185">Reference proteome</keyword>
<dbReference type="Pfam" id="PF01757">
    <property type="entry name" value="Acyl_transf_3"/>
    <property type="match status" value="1"/>
</dbReference>
<keyword evidence="4" id="KW-0808">Transferase</keyword>
<gene>
    <name evidence="4" type="ORF">ORJ04_17745</name>
</gene>
<feature type="compositionally biased region" description="Polar residues" evidence="1">
    <location>
        <begin position="390"/>
        <end position="400"/>
    </location>
</feature>
<dbReference type="RefSeq" id="WP_305977027.1">
    <property type="nucleotide sequence ID" value="NZ_JAPJDZ010000068.1"/>
</dbReference>
<dbReference type="EMBL" id="JAPJDZ010000068">
    <property type="protein sequence ID" value="MDP5137801.1"/>
    <property type="molecule type" value="Genomic_DNA"/>
</dbReference>
<feature type="transmembrane region" description="Helical" evidence="2">
    <location>
        <begin position="41"/>
        <end position="66"/>
    </location>
</feature>
<evidence type="ECO:0000259" key="3">
    <source>
        <dbReference type="Pfam" id="PF01757"/>
    </source>
</evidence>
<dbReference type="PANTHER" id="PTHR23028:SF53">
    <property type="entry name" value="ACYL_TRANSF_3 DOMAIN-CONTAINING PROTEIN"/>
    <property type="match status" value="1"/>
</dbReference>
<reference evidence="4 5" key="1">
    <citation type="submission" date="2022-11" db="EMBL/GenBank/DDBJ databases">
        <title>Viruses from the air-sea interface of a natural surface slick.</title>
        <authorList>
            <person name="Rahlff J."/>
            <person name="Holmfeldt K."/>
        </authorList>
    </citation>
    <scope>NUCLEOTIDE SEQUENCE [LARGE SCALE GENOMIC DNA]</scope>
    <source>
        <strain evidence="4 5">SMS4</strain>
    </source>
</reference>
<feature type="domain" description="Acyltransferase 3" evidence="3">
    <location>
        <begin position="10"/>
        <end position="355"/>
    </location>
</feature>
<feature type="transmembrane region" description="Helical" evidence="2">
    <location>
        <begin position="236"/>
        <end position="254"/>
    </location>
</feature>
<evidence type="ECO:0000313" key="5">
    <source>
        <dbReference type="Proteomes" id="UP001231109"/>
    </source>
</evidence>
<feature type="transmembrane region" description="Helical" evidence="2">
    <location>
        <begin position="340"/>
        <end position="358"/>
    </location>
</feature>
<keyword evidence="2" id="KW-0812">Transmembrane</keyword>
<sequence>MEYRYHGKIAEIEGLRGIAILLVTIHHFWPSSGDIYQTLSPIAHLGWIGVDLFFVISGFLIGGILIDTKNKEHYFRNFYVRRVLRIFPLYYAFVIGLFIIIPVAQSFIHNVSYWDAEFIKESGNPLWYLFFLGNVRESITGVEPSYFLAPLWSISIEEQFYLLAPLLIHKLTIKQLKITLGLLICISPIFRFLMLDSFPDNERIQYLATISRFDNLSAGLVLAIIVRSNYFINKQLVSYFLVTLTICLAVIFYAGGLDRYTFFCRVFGYSILALYFFTLVLWCIQNRDTTASFLLRSRFLTYLGGLCYGLYLLQRPSEILLLKSLSYIGWDLAQHPSLSLILKTVFAILVSQIVWSYFEKPINNLKNKFETANHPANSPQGRVAIDDSLNGITPSQRQIG</sequence>
<evidence type="ECO:0000256" key="2">
    <source>
        <dbReference type="SAM" id="Phobius"/>
    </source>
</evidence>
<feature type="region of interest" description="Disordered" evidence="1">
    <location>
        <begin position="373"/>
        <end position="400"/>
    </location>
</feature>
<protein>
    <submittedName>
        <fullName evidence="4">Acyltransferase</fullName>
    </submittedName>
</protein>
<dbReference type="PANTHER" id="PTHR23028">
    <property type="entry name" value="ACETYLTRANSFERASE"/>
    <property type="match status" value="1"/>
</dbReference>
<keyword evidence="4" id="KW-0012">Acyltransferase</keyword>
<keyword evidence="2" id="KW-0472">Membrane</keyword>